<sequence>MEGKGTAARRPWRVFTFGSVPLKTYLPDGDIDLTAFSKDENLKDTWTKEVREVLENEEKNENAEFHVKEVQYIQAEVKIIKCLVEDIVVDISFNQLGGLCTLCFLEQIDHIINHDHLFKRSIILIKAWCYYESRILGAHHGLISTYALETLVLYIFHVFNNSFAGPLEVLCRFLEFFSNFDWDNFCVSLWGPVPISSLPDMAGNFFRIRSAFAFGAKKLASLLECAKEDLIAEVNRFFMNTWERHGSGNRPDAPGPNLWHLQPSKMVRNEESNSSRITSSTERKNENVVLHATHDCQSDGAFPFYDNSSQIQQTINQHSQNIHRTSTASATSCTQNRRSFRMQNGSRVSGHIEKNNGSIEFVQAENCQKPLKPDHYVNYQGEPGRFHFARTQSSPELADTSSEVLSQGSCNKFPKTGNNLIASARLDHGSRRKYSGFNVLRSQYAKSFVDPSSSRHCSSQQSLEAADSNNVSNIYHDDVGFTNIVEEHSSVSEALEMHQEQQDLVNMMASSSIHNLIGQVQMPIHVGSPHLPLPLPSSLLASMGYGHINFAGSVPTSFPMTEESPQSSNMLFPQGFVSSPLFPYFLTAGFSLNSEDVVDPTNESCGMTEMNAEESDGYLHQDDPRSDQGFDPENGDFHMLHSDHKQQEILRGFNYVSSSQASNSGPSLRGHHKFARESSVVSEEHTGAFQNELDSGNDTYSSVRNGYMTGIPTSQASPSRNKSASESSSDGPAKTSRDERGRRTTSPAVLTSLYRVSKSEWQLEGSSNHSSAQADDEASPHARPHQLSGYEPAQISGSESVIPVAPMIVNGSGQRVVDNSGVVPFAFYPTGPPVPFLTMLPVYNMPPATGSSDGLINQFDKDERLDHGGINPCDQNHDSAENLDQSKSYVSSSAFRCADPEPPEEHKSDILNGDFLSYWQNLQYGRSCQNTRYHGSFLYQSPVMMPPIYLQGHFPWDGPGRPLTADANLLTHIMSYGPQVDPVTPMQPGPHRTSGVFQNFGDEIPRYRGGAGTYLPNPKVSFRDRQSSTRNHRGNCNSDRNDHADREGSWIYAKSRDANRSHGRTQVEKLGLQPDRLSTADNQIDRPWDPHRHEPLASNQAQNRSFGLANSSRSSPNLSYGMHPVPTVNSNGVGPVNPAVSPVVMLYSYDQGIRYGSYAESLEFGSLGPVHLSGMNKVASLDDVNMVRESYDQRDGRYKGSSSRSSPDQPSSPQLQR</sequence>
<feature type="region of interest" description="Disordered" evidence="1">
    <location>
        <begin position="764"/>
        <end position="791"/>
    </location>
</feature>
<feature type="compositionally biased region" description="Basic and acidic residues" evidence="1">
    <location>
        <begin position="617"/>
        <end position="628"/>
    </location>
</feature>
<dbReference type="PANTHER" id="PTHR45979">
    <property type="entry name" value="PAP/OAS1 SUBSTRATE-BINDING DOMAIN SUPERFAMILY"/>
    <property type="match status" value="1"/>
</dbReference>
<feature type="compositionally biased region" description="Basic and acidic residues" evidence="1">
    <location>
        <begin position="1187"/>
        <end position="1198"/>
    </location>
</feature>
<feature type="compositionally biased region" description="Polar residues" evidence="1">
    <location>
        <begin position="657"/>
        <end position="666"/>
    </location>
</feature>
<feature type="compositionally biased region" description="Polar residues" evidence="1">
    <location>
        <begin position="1097"/>
        <end position="1118"/>
    </location>
</feature>
<feature type="compositionally biased region" description="Low complexity" evidence="1">
    <location>
        <begin position="1201"/>
        <end position="1217"/>
    </location>
</feature>
<dbReference type="Gene3D" id="3.30.460.10">
    <property type="entry name" value="Beta Polymerase, domain 2"/>
    <property type="match status" value="1"/>
</dbReference>
<evidence type="ECO:0000256" key="1">
    <source>
        <dbReference type="SAM" id="MobiDB-lite"/>
    </source>
</evidence>
<feature type="compositionally biased region" description="Polar residues" evidence="1">
    <location>
        <begin position="688"/>
        <end position="704"/>
    </location>
</feature>
<feature type="region of interest" description="Disordered" evidence="1">
    <location>
        <begin position="613"/>
        <end position="635"/>
    </location>
</feature>
<feature type="domain" description="PAP/OAS1 substrate-binding-related" evidence="2">
    <location>
        <begin position="112"/>
        <end position="201"/>
    </location>
</feature>
<keyword evidence="4" id="KW-1185">Reference proteome</keyword>
<evidence type="ECO:0000313" key="3">
    <source>
        <dbReference type="EMBL" id="KAG1368621.1"/>
    </source>
</evidence>
<name>A0A8K0NC93_COCNU</name>
<feature type="region of interest" description="Disordered" evidence="1">
    <location>
        <begin position="1187"/>
        <end position="1217"/>
    </location>
</feature>
<dbReference type="Gene3D" id="1.10.1410.10">
    <property type="match status" value="1"/>
</dbReference>
<accession>A0A8K0NC93</accession>
<evidence type="ECO:0000259" key="2">
    <source>
        <dbReference type="Pfam" id="PF26180"/>
    </source>
</evidence>
<feature type="region of interest" description="Disordered" evidence="1">
    <location>
        <begin position="1009"/>
        <end position="1119"/>
    </location>
</feature>
<proteinExistence type="predicted"/>
<dbReference type="InterPro" id="IPR058920">
    <property type="entry name" value="PAP-OAS1-bd-rel"/>
</dbReference>
<dbReference type="EMBL" id="CM017885">
    <property type="protein sequence ID" value="KAG1368621.1"/>
    <property type="molecule type" value="Genomic_DNA"/>
</dbReference>
<reference evidence="3" key="1">
    <citation type="journal article" date="2017" name="Gigascience">
        <title>The genome draft of coconut (Cocos nucifera).</title>
        <authorList>
            <person name="Xiao Y."/>
            <person name="Xu P."/>
            <person name="Fan H."/>
            <person name="Baudouin L."/>
            <person name="Xia W."/>
            <person name="Bocs S."/>
            <person name="Xu J."/>
            <person name="Li Q."/>
            <person name="Guo A."/>
            <person name="Zhou L."/>
            <person name="Li J."/>
            <person name="Wu Y."/>
            <person name="Ma Z."/>
            <person name="Armero A."/>
            <person name="Issali A.E."/>
            <person name="Liu N."/>
            <person name="Peng M."/>
            <person name="Yang Y."/>
        </authorList>
    </citation>
    <scope>NUCLEOTIDE SEQUENCE</scope>
    <source>
        <tissue evidence="3">Spear leaf of Hainan Tall coconut</tissue>
    </source>
</reference>
<feature type="compositionally biased region" description="Polar residues" evidence="1">
    <location>
        <begin position="764"/>
        <end position="773"/>
    </location>
</feature>
<feature type="compositionally biased region" description="Basic and acidic residues" evidence="1">
    <location>
        <begin position="1039"/>
        <end position="1060"/>
    </location>
</feature>
<reference evidence="3" key="2">
    <citation type="submission" date="2019-07" db="EMBL/GenBank/DDBJ databases">
        <authorList>
            <person name="Yang Y."/>
            <person name="Bocs S."/>
            <person name="Baudouin L."/>
        </authorList>
    </citation>
    <scope>NUCLEOTIDE SEQUENCE</scope>
    <source>
        <tissue evidence="3">Spear leaf of Hainan Tall coconut</tissue>
    </source>
</reference>
<organism evidence="3 4">
    <name type="scientific">Cocos nucifera</name>
    <name type="common">Coconut palm</name>
    <dbReference type="NCBI Taxonomy" id="13894"/>
    <lineage>
        <taxon>Eukaryota</taxon>
        <taxon>Viridiplantae</taxon>
        <taxon>Streptophyta</taxon>
        <taxon>Embryophyta</taxon>
        <taxon>Tracheophyta</taxon>
        <taxon>Spermatophyta</taxon>
        <taxon>Magnoliopsida</taxon>
        <taxon>Liliopsida</taxon>
        <taxon>Arecaceae</taxon>
        <taxon>Arecoideae</taxon>
        <taxon>Cocoseae</taxon>
        <taxon>Attaleinae</taxon>
        <taxon>Cocos</taxon>
    </lineage>
</organism>
<dbReference type="InterPro" id="IPR058921">
    <property type="entry name" value="PAP/OAS1-rel"/>
</dbReference>
<dbReference type="Proteomes" id="UP000797356">
    <property type="component" value="Chromosome 14"/>
</dbReference>
<dbReference type="SUPFAM" id="SSF81631">
    <property type="entry name" value="PAP/OAS1 substrate-binding domain"/>
    <property type="match status" value="1"/>
</dbReference>
<dbReference type="AlphaFoldDB" id="A0A8K0NC93"/>
<feature type="compositionally biased region" description="Polar residues" evidence="1">
    <location>
        <begin position="711"/>
        <end position="730"/>
    </location>
</feature>
<keyword evidence="3" id="KW-0808">Transferase</keyword>
<gene>
    <name evidence="3" type="ORF">COCNU_14G010890</name>
</gene>
<dbReference type="SUPFAM" id="SSF81301">
    <property type="entry name" value="Nucleotidyltransferase"/>
    <property type="match status" value="1"/>
</dbReference>
<protein>
    <submittedName>
        <fullName evidence="3">Nucleotidyl transferase domain</fullName>
    </submittedName>
</protein>
<feature type="region of interest" description="Disordered" evidence="1">
    <location>
        <begin position="657"/>
        <end position="751"/>
    </location>
</feature>
<dbReference type="PANTHER" id="PTHR45979:SF30">
    <property type="entry name" value="NUCLEOTIDYLTRANSFERASE"/>
    <property type="match status" value="1"/>
</dbReference>
<dbReference type="InterPro" id="IPR043519">
    <property type="entry name" value="NT_sf"/>
</dbReference>
<dbReference type="Pfam" id="PF26180">
    <property type="entry name" value="PAP-OAS1"/>
    <property type="match status" value="2"/>
</dbReference>
<dbReference type="OrthoDB" id="273917at2759"/>
<evidence type="ECO:0000313" key="4">
    <source>
        <dbReference type="Proteomes" id="UP000797356"/>
    </source>
</evidence>
<feature type="compositionally biased region" description="Basic and acidic residues" evidence="1">
    <location>
        <begin position="1083"/>
        <end position="1095"/>
    </location>
</feature>
<comment type="caution">
    <text evidence="3">The sequence shown here is derived from an EMBL/GenBank/DDBJ whole genome shotgun (WGS) entry which is preliminary data.</text>
</comment>
<feature type="domain" description="PAP/OAS1 substrate-binding-related" evidence="2">
    <location>
        <begin position="202"/>
        <end position="242"/>
    </location>
</feature>
<dbReference type="GO" id="GO:0016740">
    <property type="term" value="F:transferase activity"/>
    <property type="evidence" value="ECO:0007669"/>
    <property type="project" value="UniProtKB-KW"/>
</dbReference>